<gene>
    <name evidence="6" type="primary">lysA</name>
    <name evidence="10" type="ORF">JOF34_000843</name>
</gene>
<dbReference type="InterPro" id="IPR022653">
    <property type="entry name" value="De-COase2_pyr-phos_BS"/>
</dbReference>
<feature type="binding site" evidence="6">
    <location>
        <position position="423"/>
    </location>
    <ligand>
        <name>pyridoxal 5'-phosphate</name>
        <dbReference type="ChEBI" id="CHEBI:597326"/>
    </ligand>
</feature>
<sequence length="478" mass="50617">MVSESVSPLAPEWLVAPADANGLASLVWPRSASRDNDGMLVIAGARADDLVREFGTPVVVIDEHDARSRAAETLAAFDAAASRHGGSARVYYAGKVFMSADVARWMTAEGLNIDVCSRGELETALAAGTDPARIGFHGNNKSLSELERAVTVGVGTIIVDSAIEIERLDAITRRHGRTQRVLVRVRSGVHADTHSFLATAHEDQKFGFSLAEGEQAAARIRETEHVEFIGLHCHIGSQIFGVAGFRESATRLLEVHARLLESGDVPVLNLGGGFGIAYTSVDDPADIRDLADGIVDAVAEECDRRGIPLPILAFEPGRSIFGPAGVTLYEVGTTKPITVETPSGSAQRLYVSVDGGMSDNARPALYGAQFSARIASRTSSADPALVRVVGMHCESGDIVVDNEYLPGDVTPGDLLAVPSTGAYTVALSSNYNHVPRPPVVAVRDGAARVIIRGEQIEDLLARDAGITRGVPAHHEGEK</sequence>
<feature type="binding site" evidence="6">
    <location>
        <position position="423"/>
    </location>
    <ligand>
        <name>substrate</name>
    </ligand>
</feature>
<feature type="binding site" evidence="6">
    <location>
        <position position="366"/>
    </location>
    <ligand>
        <name>substrate</name>
    </ligand>
</feature>
<dbReference type="EC" id="4.1.1.20" evidence="6 7"/>
<dbReference type="HAMAP" id="MF_02120">
    <property type="entry name" value="LysA"/>
    <property type="match status" value="1"/>
</dbReference>
<keyword evidence="6" id="KW-0028">Amino-acid biosynthesis</keyword>
<dbReference type="RefSeq" id="WP_165136852.1">
    <property type="nucleotide sequence ID" value="NZ_CP049253.1"/>
</dbReference>
<dbReference type="NCBIfam" id="TIGR01048">
    <property type="entry name" value="lysA"/>
    <property type="match status" value="1"/>
</dbReference>
<evidence type="ECO:0000259" key="9">
    <source>
        <dbReference type="Pfam" id="PF02784"/>
    </source>
</evidence>
<dbReference type="InterPro" id="IPR002986">
    <property type="entry name" value="DAP_deCOOHase_LysA"/>
</dbReference>
<evidence type="ECO:0000313" key="11">
    <source>
        <dbReference type="Proteomes" id="UP001519362"/>
    </source>
</evidence>
<evidence type="ECO:0000256" key="1">
    <source>
        <dbReference type="ARBA" id="ARBA00001933"/>
    </source>
</evidence>
<evidence type="ECO:0000256" key="6">
    <source>
        <dbReference type="HAMAP-Rule" id="MF_02120"/>
    </source>
</evidence>
<reference evidence="10 11" key="1">
    <citation type="submission" date="2021-03" db="EMBL/GenBank/DDBJ databases">
        <title>Sequencing the genomes of 1000 actinobacteria strains.</title>
        <authorList>
            <person name="Klenk H.-P."/>
        </authorList>
    </citation>
    <scope>NUCLEOTIDE SEQUENCE [LARGE SCALE GENOMIC DNA]</scope>
    <source>
        <strain evidence="10 11">DSM 24221</strain>
    </source>
</reference>
<comment type="similarity">
    <text evidence="6">Belongs to the Orn/Lys/Arg decarboxylase class-II family. LysA subfamily.</text>
</comment>
<dbReference type="GO" id="GO:0008836">
    <property type="term" value="F:diaminopimelate decarboxylase activity"/>
    <property type="evidence" value="ECO:0007669"/>
    <property type="project" value="UniProtKB-EC"/>
</dbReference>
<dbReference type="Pfam" id="PF02784">
    <property type="entry name" value="Orn_Arg_deC_N"/>
    <property type="match status" value="1"/>
</dbReference>
<dbReference type="EMBL" id="JAGIOL010000001">
    <property type="protein sequence ID" value="MBP2436257.1"/>
    <property type="molecule type" value="Genomic_DNA"/>
</dbReference>
<keyword evidence="5 6" id="KW-0456">Lyase</keyword>
<comment type="function">
    <text evidence="6">Specifically catalyzes the decarboxylation of meso-diaminopimelate (meso-DAP) to L-lysine.</text>
</comment>
<keyword evidence="3 6" id="KW-0663">Pyridoxal phosphate</keyword>
<feature type="binding site" evidence="6">
    <location>
        <position position="273"/>
    </location>
    <ligand>
        <name>pyridoxal 5'-phosphate</name>
        <dbReference type="ChEBI" id="CHEBI:597326"/>
    </ligand>
</feature>
<dbReference type="Gene3D" id="3.20.20.10">
    <property type="entry name" value="Alanine racemase"/>
    <property type="match status" value="1"/>
</dbReference>
<proteinExistence type="inferred from homology"/>
<dbReference type="PANTHER" id="PTHR43727">
    <property type="entry name" value="DIAMINOPIMELATE DECARBOXYLASE"/>
    <property type="match status" value="1"/>
</dbReference>
<evidence type="ECO:0000256" key="7">
    <source>
        <dbReference type="NCBIfam" id="TIGR01048"/>
    </source>
</evidence>
<dbReference type="SUPFAM" id="SSF51419">
    <property type="entry name" value="PLP-binding barrel"/>
    <property type="match status" value="1"/>
</dbReference>
<feature type="binding site" evidence="6">
    <location>
        <position position="362"/>
    </location>
    <ligand>
        <name>substrate</name>
    </ligand>
</feature>
<feature type="modified residue" description="N6-(pyridoxal phosphate)lysine" evidence="6">
    <location>
        <position position="95"/>
    </location>
</feature>
<dbReference type="CDD" id="cd06828">
    <property type="entry name" value="PLPDE_III_DapDC"/>
    <property type="match status" value="1"/>
</dbReference>
<dbReference type="PROSITE" id="PS00878">
    <property type="entry name" value="ODR_DC_2_1"/>
    <property type="match status" value="1"/>
</dbReference>
<dbReference type="PRINTS" id="PR01179">
    <property type="entry name" value="ODADCRBXLASE"/>
</dbReference>
<evidence type="ECO:0000313" key="10">
    <source>
        <dbReference type="EMBL" id="MBP2436257.1"/>
    </source>
</evidence>
<dbReference type="InterPro" id="IPR009006">
    <property type="entry name" value="Ala_racemase/Decarboxylase_C"/>
</dbReference>
<evidence type="ECO:0000256" key="4">
    <source>
        <dbReference type="ARBA" id="ARBA00023154"/>
    </source>
</evidence>
<dbReference type="InterPro" id="IPR029066">
    <property type="entry name" value="PLP-binding_barrel"/>
</dbReference>
<evidence type="ECO:0000256" key="5">
    <source>
        <dbReference type="ARBA" id="ARBA00023239"/>
    </source>
</evidence>
<feature type="binding site" evidence="6">
    <location>
        <position position="318"/>
    </location>
    <ligand>
        <name>substrate</name>
    </ligand>
</feature>
<comment type="caution">
    <text evidence="10">The sequence shown here is derived from an EMBL/GenBank/DDBJ whole genome shotgun (WGS) entry which is preliminary data.</text>
</comment>
<dbReference type="Gene3D" id="2.40.37.10">
    <property type="entry name" value="Lyase, Ornithine Decarboxylase, Chain A, domain 1"/>
    <property type="match status" value="1"/>
</dbReference>
<evidence type="ECO:0000256" key="8">
    <source>
        <dbReference type="RuleBase" id="RU003738"/>
    </source>
</evidence>
<keyword evidence="11" id="KW-1185">Reference proteome</keyword>
<dbReference type="SUPFAM" id="SSF50621">
    <property type="entry name" value="Alanine racemase C-terminal domain-like"/>
    <property type="match status" value="1"/>
</dbReference>
<evidence type="ECO:0000256" key="2">
    <source>
        <dbReference type="ARBA" id="ARBA00022793"/>
    </source>
</evidence>
<feature type="binding site" evidence="6">
    <location>
        <begin position="315"/>
        <end position="318"/>
    </location>
    <ligand>
        <name>pyridoxal 5'-phosphate</name>
        <dbReference type="ChEBI" id="CHEBI:597326"/>
    </ligand>
</feature>
<dbReference type="PANTHER" id="PTHR43727:SF2">
    <property type="entry name" value="GROUP IV DECARBOXYLASE"/>
    <property type="match status" value="1"/>
</dbReference>
<organism evidence="10 11">
    <name type="scientific">Microbacterium amylolyticum</name>
    <dbReference type="NCBI Taxonomy" id="936337"/>
    <lineage>
        <taxon>Bacteria</taxon>
        <taxon>Bacillati</taxon>
        <taxon>Actinomycetota</taxon>
        <taxon>Actinomycetes</taxon>
        <taxon>Micrococcales</taxon>
        <taxon>Microbacteriaceae</taxon>
        <taxon>Microbacterium</taxon>
    </lineage>
</organism>
<comment type="subunit">
    <text evidence="6">Homodimer.</text>
</comment>
<protein>
    <recommendedName>
        <fullName evidence="6 7">Diaminopimelate decarboxylase</fullName>
        <shortName evidence="6">DAP decarboxylase</shortName>
        <shortName evidence="6">DAPDC</shortName>
        <ecNumber evidence="6 7">4.1.1.20</ecNumber>
    </recommendedName>
</protein>
<accession>A0ABS4ZG46</accession>
<feature type="domain" description="Orn/DAP/Arg decarboxylase 2 N-terminal" evidence="9">
    <location>
        <begin position="85"/>
        <end position="320"/>
    </location>
</feature>
<feature type="binding site" evidence="6">
    <location>
        <position position="394"/>
    </location>
    <ligand>
        <name>substrate</name>
    </ligand>
</feature>
<comment type="catalytic activity">
    <reaction evidence="6 8">
        <text>meso-2,6-diaminopimelate + H(+) = L-lysine + CO2</text>
        <dbReference type="Rhea" id="RHEA:15101"/>
        <dbReference type="ChEBI" id="CHEBI:15378"/>
        <dbReference type="ChEBI" id="CHEBI:16526"/>
        <dbReference type="ChEBI" id="CHEBI:32551"/>
        <dbReference type="ChEBI" id="CHEBI:57791"/>
        <dbReference type="EC" id="4.1.1.20"/>
    </reaction>
</comment>
<evidence type="ECO:0000256" key="3">
    <source>
        <dbReference type="ARBA" id="ARBA00022898"/>
    </source>
</evidence>
<comment type="cofactor">
    <cofactor evidence="1 6 8">
        <name>pyridoxal 5'-phosphate</name>
        <dbReference type="ChEBI" id="CHEBI:597326"/>
    </cofactor>
</comment>
<name>A0ABS4ZG46_9MICO</name>
<keyword evidence="4 6" id="KW-0457">Lysine biosynthesis</keyword>
<dbReference type="Proteomes" id="UP001519362">
    <property type="component" value="Unassembled WGS sequence"/>
</dbReference>
<dbReference type="PRINTS" id="PR01181">
    <property type="entry name" value="DAPDCRBXLASE"/>
</dbReference>
<dbReference type="InterPro" id="IPR022644">
    <property type="entry name" value="De-COase2_N"/>
</dbReference>
<keyword evidence="2 6" id="KW-0210">Decarboxylase</keyword>
<comment type="pathway">
    <text evidence="6 8">Amino-acid biosynthesis; L-lysine biosynthesis via DAP pathway; L-lysine from DL-2,6-diaminopimelate: step 1/1.</text>
</comment>
<dbReference type="InterPro" id="IPR000183">
    <property type="entry name" value="Orn/DAP/Arg_de-COase"/>
</dbReference>